<evidence type="ECO:0000256" key="2">
    <source>
        <dbReference type="ARBA" id="ARBA00007646"/>
    </source>
</evidence>
<dbReference type="InterPro" id="IPR051431">
    <property type="entry name" value="TFIID_subunit_9"/>
</dbReference>
<evidence type="ECO:0000313" key="7">
    <source>
        <dbReference type="EMBL" id="MBC1177936.1"/>
    </source>
</evidence>
<dbReference type="FunFam" id="1.10.20.10:FF:000018">
    <property type="entry name" value="Transcription initiation factor TFIID subunit 9"/>
    <property type="match status" value="1"/>
</dbReference>
<dbReference type="Pfam" id="PF02291">
    <property type="entry name" value="TFIID-31kDa"/>
    <property type="match status" value="1"/>
</dbReference>
<dbReference type="PANTHER" id="PTHR48068">
    <property type="entry name" value="TAF9 RNA POLYMERASE II, TATA BOX-BINDING PROTEIN (TBP)-ASSOCIATED FACTOR"/>
    <property type="match status" value="1"/>
</dbReference>
<evidence type="ECO:0000256" key="1">
    <source>
        <dbReference type="ARBA" id="ARBA00004123"/>
    </source>
</evidence>
<dbReference type="GO" id="GO:0016251">
    <property type="term" value="F:RNA polymerase II general transcription initiation factor activity"/>
    <property type="evidence" value="ECO:0007669"/>
    <property type="project" value="TreeGrafter"/>
</dbReference>
<feature type="region of interest" description="Disordered" evidence="6">
    <location>
        <begin position="146"/>
        <end position="172"/>
    </location>
</feature>
<reference evidence="7" key="2">
    <citation type="journal article" date="2020" name="BMC">
        <title>Leishmania infection induces a limited differential gene expression in the sand fly midgut.</title>
        <authorList>
            <person name="Coutinho-Abreu I.V."/>
            <person name="Serafim T.D."/>
            <person name="Meneses C."/>
            <person name="Kamhawi S."/>
            <person name="Oliveira F."/>
            <person name="Valenzuela J.G."/>
        </authorList>
    </citation>
    <scope>NUCLEOTIDE SEQUENCE</scope>
    <source>
        <strain evidence="7">Jacobina</strain>
        <tissue evidence="7">Midgut</tissue>
    </source>
</reference>
<keyword evidence="4" id="KW-0804">Transcription</keyword>
<feature type="compositionally biased region" description="Polar residues" evidence="6">
    <location>
        <begin position="162"/>
        <end position="172"/>
    </location>
</feature>
<dbReference type="GO" id="GO:0003743">
    <property type="term" value="F:translation initiation factor activity"/>
    <property type="evidence" value="ECO:0007669"/>
    <property type="project" value="UniProtKB-KW"/>
</dbReference>
<reference evidence="8" key="3">
    <citation type="submission" date="2020-05" db="UniProtKB">
        <authorList>
            <consortium name="EnsemblMetazoa"/>
        </authorList>
    </citation>
    <scope>IDENTIFICATION</scope>
    <source>
        <strain evidence="8">Jacobina</strain>
    </source>
</reference>
<proteinExistence type="inferred from homology"/>
<evidence type="ECO:0000313" key="8">
    <source>
        <dbReference type="EnsemblMetazoa" id="LLOJ008590-PA"/>
    </source>
</evidence>
<evidence type="ECO:0000256" key="5">
    <source>
        <dbReference type="ARBA" id="ARBA00023242"/>
    </source>
</evidence>
<dbReference type="KEGG" id="lll:129786152"/>
<accession>A0A1B0CUF5</accession>
<dbReference type="EMBL" id="AJWK01029142">
    <property type="status" value="NOT_ANNOTATED_CDS"/>
    <property type="molecule type" value="Genomic_DNA"/>
</dbReference>
<dbReference type="GeneID" id="129786152"/>
<keyword evidence="7" id="KW-0396">Initiation factor</keyword>
<dbReference type="InterPro" id="IPR003162">
    <property type="entry name" value="TFIID-31"/>
</dbReference>
<dbReference type="InterPro" id="IPR009072">
    <property type="entry name" value="Histone-fold"/>
</dbReference>
<dbReference type="GO" id="GO:0051123">
    <property type="term" value="P:RNA polymerase II preinitiation complex assembly"/>
    <property type="evidence" value="ECO:0007669"/>
    <property type="project" value="TreeGrafter"/>
</dbReference>
<dbReference type="SUPFAM" id="SSF47113">
    <property type="entry name" value="Histone-fold"/>
    <property type="match status" value="1"/>
</dbReference>
<keyword evidence="9" id="KW-1185">Reference proteome</keyword>
<dbReference type="VEuPathDB" id="VectorBase:LLONM1_005935"/>
<evidence type="ECO:0000313" key="9">
    <source>
        <dbReference type="Proteomes" id="UP000092461"/>
    </source>
</evidence>
<evidence type="ECO:0000256" key="4">
    <source>
        <dbReference type="ARBA" id="ARBA00023163"/>
    </source>
</evidence>
<dbReference type="VEuPathDB" id="VectorBase:LLOJ008590"/>
<comment type="subcellular location">
    <subcellularLocation>
        <location evidence="1">Nucleus</location>
    </subcellularLocation>
</comment>
<dbReference type="CDD" id="cd07979">
    <property type="entry name" value="HFD_TAF9"/>
    <property type="match status" value="1"/>
</dbReference>
<evidence type="ECO:0000256" key="6">
    <source>
        <dbReference type="SAM" id="MobiDB-lite"/>
    </source>
</evidence>
<dbReference type="RefSeq" id="XP_055676974.1">
    <property type="nucleotide sequence ID" value="XM_055820999.1"/>
</dbReference>
<evidence type="ECO:0000256" key="3">
    <source>
        <dbReference type="ARBA" id="ARBA00023015"/>
    </source>
</evidence>
<dbReference type="EnsemblMetazoa" id="LLOJ008590-RA">
    <property type="protein sequence ID" value="LLOJ008590-PA"/>
    <property type="gene ID" value="LLOJ008590"/>
</dbReference>
<dbReference type="GO" id="GO:0046982">
    <property type="term" value="F:protein heterodimerization activity"/>
    <property type="evidence" value="ECO:0007669"/>
    <property type="project" value="InterPro"/>
</dbReference>
<protein>
    <submittedName>
        <fullName evidence="7">Putative transcription initiation factor iid</fullName>
    </submittedName>
</protein>
<keyword evidence="7" id="KW-0648">Protein biosynthesis</keyword>
<keyword evidence="3" id="KW-0805">Transcription regulation</keyword>
<sequence>MSSSNNNKAINNVKHIPKDAQVIMSILKELGVTDYEPRVINQLLEFTYRYVTCILDDAKMYANHAKKKFIDPEDVKLASQMVLDKTFTSPPPRDVLLDLARSKNTAPLPMIKPHCGLRLPPDRYCLSACNYKFKATAPMKKITKPAIEARPNPPKPPGRVATPTNVTVKRPPTITTVPKTQVVTIPKPVFKFSSAKPVAKPKPGQQNIIISDESAMIKIEDDPMGMPTKRRRDDDDFEVVP</sequence>
<dbReference type="CTD" id="6880"/>
<dbReference type="PANTHER" id="PTHR48068:SF4">
    <property type="entry name" value="TATA-BOX BINDING PROTEIN ASSOCIATED FACTOR 9"/>
    <property type="match status" value="1"/>
</dbReference>
<comment type="similarity">
    <text evidence="2">Belongs to the TAF9 family.</text>
</comment>
<dbReference type="EMBL" id="GITU01009233">
    <property type="protein sequence ID" value="MBC1177936.1"/>
    <property type="molecule type" value="Transcribed_RNA"/>
</dbReference>
<name>A0A1B0CUF5_LUTLO</name>
<dbReference type="Gene3D" id="1.10.20.10">
    <property type="entry name" value="Histone, subunit A"/>
    <property type="match status" value="1"/>
</dbReference>
<feature type="region of interest" description="Disordered" evidence="6">
    <location>
        <begin position="212"/>
        <end position="241"/>
    </location>
</feature>
<dbReference type="AlphaFoldDB" id="A0A1B0CUF5"/>
<dbReference type="GO" id="GO:0005669">
    <property type="term" value="C:transcription factor TFIID complex"/>
    <property type="evidence" value="ECO:0007669"/>
    <property type="project" value="TreeGrafter"/>
</dbReference>
<organism evidence="8 9">
    <name type="scientific">Lutzomyia longipalpis</name>
    <name type="common">Sand fly</name>
    <dbReference type="NCBI Taxonomy" id="7200"/>
    <lineage>
        <taxon>Eukaryota</taxon>
        <taxon>Metazoa</taxon>
        <taxon>Ecdysozoa</taxon>
        <taxon>Arthropoda</taxon>
        <taxon>Hexapoda</taxon>
        <taxon>Insecta</taxon>
        <taxon>Pterygota</taxon>
        <taxon>Neoptera</taxon>
        <taxon>Endopterygota</taxon>
        <taxon>Diptera</taxon>
        <taxon>Nematocera</taxon>
        <taxon>Psychodoidea</taxon>
        <taxon>Psychodidae</taxon>
        <taxon>Lutzomyia</taxon>
        <taxon>Lutzomyia</taxon>
    </lineage>
</organism>
<dbReference type="Proteomes" id="UP000092461">
    <property type="component" value="Unassembled WGS sequence"/>
</dbReference>
<keyword evidence="5" id="KW-0539">Nucleus</keyword>
<dbReference type="GO" id="GO:0000124">
    <property type="term" value="C:SAGA complex"/>
    <property type="evidence" value="ECO:0007669"/>
    <property type="project" value="TreeGrafter"/>
</dbReference>
<reference evidence="9" key="1">
    <citation type="submission" date="2012-05" db="EMBL/GenBank/DDBJ databases">
        <title>Whole Genome Assembly of Lutzomyia longipalpis.</title>
        <authorList>
            <person name="Richards S."/>
            <person name="Qu C."/>
            <person name="Dillon R."/>
            <person name="Worley K."/>
            <person name="Scherer S."/>
            <person name="Batterton M."/>
            <person name="Taylor A."/>
            <person name="Hawes A."/>
            <person name="Hernandez B."/>
            <person name="Kovar C."/>
            <person name="Mandapat C."/>
            <person name="Pham C."/>
            <person name="Qu C."/>
            <person name="Jing C."/>
            <person name="Bess C."/>
            <person name="Bandaranaike D."/>
            <person name="Ngo D."/>
            <person name="Ongeri F."/>
            <person name="Arias F."/>
            <person name="Lara F."/>
            <person name="Weissenberger G."/>
            <person name="Kamau G."/>
            <person name="Han H."/>
            <person name="Shen H."/>
            <person name="Dinh H."/>
            <person name="Khalil I."/>
            <person name="Jones J."/>
            <person name="Shafer J."/>
            <person name="Jayaseelan J."/>
            <person name="Quiroz J."/>
            <person name="Blankenburg K."/>
            <person name="Nguyen L."/>
            <person name="Jackson L."/>
            <person name="Francisco L."/>
            <person name="Tang L.-Y."/>
            <person name="Pu L.-L."/>
            <person name="Perales L."/>
            <person name="Lorensuhewa L."/>
            <person name="Munidasa M."/>
            <person name="Coyle M."/>
            <person name="Taylor M."/>
            <person name="Puazo M."/>
            <person name="Firestine M."/>
            <person name="Scheel M."/>
            <person name="Javaid M."/>
            <person name="Wang M."/>
            <person name="Li M."/>
            <person name="Tabassum N."/>
            <person name="Saada N."/>
            <person name="Osuji N."/>
            <person name="Aqrawi P."/>
            <person name="Fu Q."/>
            <person name="Thornton R."/>
            <person name="Raj R."/>
            <person name="Goodspeed R."/>
            <person name="Mata R."/>
            <person name="Najjar R."/>
            <person name="Gubbala S."/>
            <person name="Lee S."/>
            <person name="Denson S."/>
            <person name="Patil S."/>
            <person name="Macmil S."/>
            <person name="Qi S."/>
            <person name="Matskevitch T."/>
            <person name="Palculict T."/>
            <person name="Mathew T."/>
            <person name="Vee V."/>
            <person name="Velamala V."/>
            <person name="Korchina V."/>
            <person name="Cai W."/>
            <person name="Liu W."/>
            <person name="Dai W."/>
            <person name="Zou X."/>
            <person name="Zhu Y."/>
            <person name="Zhang Y."/>
            <person name="Wu Y.-Q."/>
            <person name="Xin Y."/>
            <person name="Nazarath L."/>
            <person name="Kovar C."/>
            <person name="Han Y."/>
            <person name="Muzny D."/>
            <person name="Gibbs R."/>
        </authorList>
    </citation>
    <scope>NUCLEOTIDE SEQUENCE [LARGE SCALE GENOMIC DNA]</scope>
    <source>
        <strain evidence="9">Jacobina</strain>
    </source>
</reference>
<dbReference type="GO" id="GO:0003713">
    <property type="term" value="F:transcription coactivator activity"/>
    <property type="evidence" value="ECO:0007669"/>
    <property type="project" value="TreeGrafter"/>
</dbReference>